<keyword evidence="10" id="KW-1267">Proteomics identification</keyword>
<dbReference type="EMBL" id="QBIY01011857">
    <property type="protein sequence ID" value="RXN28539.1"/>
    <property type="molecule type" value="Genomic_DNA"/>
</dbReference>
<dbReference type="FunFam" id="3.40.50.300:FF:000541">
    <property type="entry name" value="Immunity related GTPase M"/>
    <property type="match status" value="2"/>
</dbReference>
<evidence type="ECO:0000259" key="6">
    <source>
        <dbReference type="PROSITE" id="PS51716"/>
    </source>
</evidence>
<dbReference type="InterPro" id="IPR027417">
    <property type="entry name" value="P-loop_NTPase"/>
</dbReference>
<evidence type="ECO:0000256" key="1">
    <source>
        <dbReference type="ARBA" id="ARBA00005429"/>
    </source>
</evidence>
<gene>
    <name evidence="8" type="ORF">ROHU_019140</name>
    <name evidence="7" type="ORF">ROHU_033435</name>
</gene>
<keyword evidence="4" id="KW-0342">GTP-binding</keyword>
<dbReference type="PROSITE" id="PS51716">
    <property type="entry name" value="G_IRG"/>
    <property type="match status" value="2"/>
</dbReference>
<proteinExistence type="evidence at protein level"/>
<feature type="domain" description="IRG-type G" evidence="6">
    <location>
        <begin position="382"/>
        <end position="562"/>
    </location>
</feature>
<evidence type="ECO:0007829" key="10">
    <source>
        <dbReference type="PeptideAtlas" id="A0A498LAZ1"/>
    </source>
</evidence>
<feature type="domain" description="IRG-type G" evidence="6">
    <location>
        <begin position="44"/>
        <end position="224"/>
    </location>
</feature>
<dbReference type="InterPro" id="IPR051515">
    <property type="entry name" value="IRG"/>
</dbReference>
<keyword evidence="5" id="KW-1133">Transmembrane helix</keyword>
<dbReference type="AlphaFoldDB" id="A0A498LAZ1"/>
<dbReference type="STRING" id="84645.A0A498LAZ1"/>
<dbReference type="PANTHER" id="PTHR32341">
    <property type="entry name" value="INTERFERON-INDUCIBLE GTPASE"/>
    <property type="match status" value="1"/>
</dbReference>
<protein>
    <submittedName>
        <fullName evidence="7">Interferon-inducible GTPase 5-like protein</fullName>
    </submittedName>
</protein>
<keyword evidence="3" id="KW-0378">Hydrolase</keyword>
<dbReference type="InterPro" id="IPR007743">
    <property type="entry name" value="Immunity-related_GTPase-like"/>
</dbReference>
<dbReference type="GO" id="GO:0016787">
    <property type="term" value="F:hydrolase activity"/>
    <property type="evidence" value="ECO:0007669"/>
    <property type="project" value="UniProtKB-KW"/>
</dbReference>
<dbReference type="Pfam" id="PF05049">
    <property type="entry name" value="IIGP"/>
    <property type="match status" value="2"/>
</dbReference>
<evidence type="ECO:0000313" key="8">
    <source>
        <dbReference type="EMBL" id="RXN28539.1"/>
    </source>
</evidence>
<dbReference type="GO" id="GO:0005525">
    <property type="term" value="F:GTP binding"/>
    <property type="evidence" value="ECO:0007669"/>
    <property type="project" value="UniProtKB-KW"/>
</dbReference>
<evidence type="ECO:0000256" key="3">
    <source>
        <dbReference type="ARBA" id="ARBA00022801"/>
    </source>
</evidence>
<evidence type="ECO:0000313" key="9">
    <source>
        <dbReference type="Proteomes" id="UP000290572"/>
    </source>
</evidence>
<dbReference type="Gene3D" id="3.40.50.300">
    <property type="entry name" value="P-loop containing nucleotide triphosphate hydrolases"/>
    <property type="match status" value="2"/>
</dbReference>
<evidence type="ECO:0000256" key="2">
    <source>
        <dbReference type="ARBA" id="ARBA00022741"/>
    </source>
</evidence>
<evidence type="ECO:0000256" key="5">
    <source>
        <dbReference type="SAM" id="Phobius"/>
    </source>
</evidence>
<keyword evidence="2" id="KW-0547">Nucleotide-binding</keyword>
<comment type="caution">
    <text evidence="7">The sequence shown here is derived from an EMBL/GenBank/DDBJ whole genome shotgun (WGS) entry which is preliminary data.</text>
</comment>
<reference evidence="7 9" key="1">
    <citation type="submission" date="2018-03" db="EMBL/GenBank/DDBJ databases">
        <title>Draft genome sequence of Rohu Carp (Labeo rohita).</title>
        <authorList>
            <person name="Das P."/>
            <person name="Kushwaha B."/>
            <person name="Joshi C.G."/>
            <person name="Kumar D."/>
            <person name="Nagpure N.S."/>
            <person name="Sahoo L."/>
            <person name="Das S.P."/>
            <person name="Bit A."/>
            <person name="Patnaik S."/>
            <person name="Meher P.K."/>
            <person name="Jayasankar P."/>
            <person name="Koringa P.G."/>
            <person name="Patel N.V."/>
            <person name="Hinsu A.T."/>
            <person name="Kumar R."/>
            <person name="Pandey M."/>
            <person name="Agarwal S."/>
            <person name="Srivastava S."/>
            <person name="Singh M."/>
            <person name="Iquebal M.A."/>
            <person name="Jaiswal S."/>
            <person name="Angadi U.B."/>
            <person name="Kumar N."/>
            <person name="Raza M."/>
            <person name="Shah T.M."/>
            <person name="Rai A."/>
            <person name="Jena J.K."/>
        </authorList>
    </citation>
    <scope>NUCLEOTIDE SEQUENCE [LARGE SCALE GENOMIC DNA]</scope>
    <source>
        <strain evidence="7">DASCIFA01</strain>
        <tissue evidence="7">Testis</tissue>
    </source>
</reference>
<keyword evidence="5" id="KW-0472">Membrane</keyword>
<dbReference type="SUPFAM" id="SSF52540">
    <property type="entry name" value="P-loop containing nucleoside triphosphate hydrolases"/>
    <property type="match status" value="2"/>
</dbReference>
<feature type="transmembrane region" description="Helical" evidence="5">
    <location>
        <begin position="744"/>
        <end position="766"/>
    </location>
</feature>
<sequence>MATFTDFCEITQVDLEDIKDSISTQDLPSAVNMIREYLKEQDLIELNIGVTGESGSGKSTFVNAFRGLGDEEEGSAKIGVVETTTEPGVYLHPKYENVKVWDLPGIGTPNFKADEYLKLVQFERYDFFIIIGSDRFRECHTQLAKEIMKMKKTFYFVRSKIDMSIEAEKRKKNFDLKKTLNTIREDCENGLRKIGIEDPVVFLISGWELGKYDFNALQERMEKELPQHKRRVLILALPNITLEINEKKKKALKKDITKVAILSACVAAVPIPGLSIAVDLAIIAVEIEKYSNAFGLDKQSLKKVCKRYGKRIETVEVLIKSAWYKGIFTGSIIAILKQMATSDDDFTITQEELDEFKEFISTKDLKSAITNVKDYLEKQDCVELNIGLTGESGSGKSTFVNALRDLEDEEEGSAATGVVETTLEPKVYIHPKYKNVKVWDLPGIGTPNFKAHEYLEQVQFERYDFFIIIASDRFRECHTQLATEIMRVGKKFYFVRSKIDISITAEKRKKRFDQKKTLDIIREDCENGLKKIGIEDPVVFLISGWELGKYDFSLLQERMEKELPQHKSRLLMLALLNITLDINEKKKKVLEKDISKMRLLCVFALVAVVGLVAGEEGARLLASKSLLNRYAVEGRDLTLQYNIYNVGTSAALEVELSDDSFPPEDFGIVSGMLNVKWDRIAPASNVSHTVVLRPLKAGYFNFTSASVSYLAQEGGQVVVGYTSAPGQGGILAQREFDRRFSPHYLDWAAFGVMTLPSIGIPLLLWYSSKRKYDSPKSKKN</sequence>
<dbReference type="GO" id="GO:0016020">
    <property type="term" value="C:membrane"/>
    <property type="evidence" value="ECO:0007669"/>
    <property type="project" value="InterPro"/>
</dbReference>
<keyword evidence="9" id="KW-1185">Reference proteome</keyword>
<name>A0A498LAZ1_LABRO</name>
<dbReference type="PANTHER" id="PTHR32341:SF10">
    <property type="entry name" value="INTERFERON-INDUCIBLE GTPASE 5"/>
    <property type="match status" value="1"/>
</dbReference>
<keyword evidence="5" id="KW-0812">Transmembrane</keyword>
<organism evidence="7 9">
    <name type="scientific">Labeo rohita</name>
    <name type="common">Indian major carp</name>
    <name type="synonym">Cyprinus rohita</name>
    <dbReference type="NCBI Taxonomy" id="84645"/>
    <lineage>
        <taxon>Eukaryota</taxon>
        <taxon>Metazoa</taxon>
        <taxon>Chordata</taxon>
        <taxon>Craniata</taxon>
        <taxon>Vertebrata</taxon>
        <taxon>Euteleostomi</taxon>
        <taxon>Actinopterygii</taxon>
        <taxon>Neopterygii</taxon>
        <taxon>Teleostei</taxon>
        <taxon>Ostariophysi</taxon>
        <taxon>Cypriniformes</taxon>
        <taxon>Cyprinidae</taxon>
        <taxon>Labeoninae</taxon>
        <taxon>Labeonini</taxon>
        <taxon>Labeo</taxon>
    </lineage>
</organism>
<evidence type="ECO:0000313" key="7">
    <source>
        <dbReference type="EMBL" id="RXN05419.1"/>
    </source>
</evidence>
<accession>A0A498LAZ1</accession>
<evidence type="ECO:0000256" key="4">
    <source>
        <dbReference type="ARBA" id="ARBA00023134"/>
    </source>
</evidence>
<dbReference type="Proteomes" id="UP000290572">
    <property type="component" value="Unassembled WGS sequence"/>
</dbReference>
<comment type="similarity">
    <text evidence="1">Belongs to the TRAFAC class dynamin-like GTPase superfamily. IRG family.</text>
</comment>
<dbReference type="InterPro" id="IPR030385">
    <property type="entry name" value="G_IRG_dom"/>
</dbReference>
<dbReference type="EMBL" id="QBIY01013405">
    <property type="protein sequence ID" value="RXN05419.1"/>
    <property type="molecule type" value="Genomic_DNA"/>
</dbReference>